<protein>
    <recommendedName>
        <fullName evidence="4">Nephrocystin 3-like N-terminal domain-containing protein</fullName>
    </recommendedName>
</protein>
<keyword evidence="6" id="KW-1185">Reference proteome</keyword>
<evidence type="ECO:0000256" key="3">
    <source>
        <dbReference type="SAM" id="MobiDB-lite"/>
    </source>
</evidence>
<proteinExistence type="predicted"/>
<feature type="compositionally biased region" description="Polar residues" evidence="3">
    <location>
        <begin position="713"/>
        <end position="741"/>
    </location>
</feature>
<dbReference type="AlphaFoldDB" id="A0A9P4TEG2"/>
<dbReference type="PROSITE" id="PS50088">
    <property type="entry name" value="ANK_REPEAT"/>
    <property type="match status" value="1"/>
</dbReference>
<feature type="region of interest" description="Disordered" evidence="3">
    <location>
        <begin position="713"/>
        <end position="758"/>
    </location>
</feature>
<dbReference type="InterPro" id="IPR002110">
    <property type="entry name" value="Ankyrin_rpt"/>
</dbReference>
<dbReference type="InterPro" id="IPR036770">
    <property type="entry name" value="Ankyrin_rpt-contain_sf"/>
</dbReference>
<evidence type="ECO:0000313" key="5">
    <source>
        <dbReference type="EMBL" id="KAF3002683.1"/>
    </source>
</evidence>
<dbReference type="InterPro" id="IPR056884">
    <property type="entry name" value="NPHP3-like_N"/>
</dbReference>
<dbReference type="SMART" id="SM00248">
    <property type="entry name" value="ANK"/>
    <property type="match status" value="2"/>
</dbReference>
<sequence>MQSDRERREATYKAKIQEALRDNKLVIIVGAGVTLSATCPSPARVTWQGLILNGLDYLEDEGFVSSDNQDLKFYRSSVQDTRLTQGQLLRACGYLKSELEQHNQYATWLESVFETLHEDVTQPEILETLGSAYRNGAKLLTTNYDELLERFCHLQRVRRSIPDDIRKFERGMLHGVLHLHGSYQDPDDVVLDATDYYKVRISNDVQSLLRTYLAHYTVLFVGCGSGLEDPNFDALLNWAGDRAKNIPNHHYLLAKTGDNLRFDPLVTIRYGNDYSELSSFLMALLDQRGNDTPVNRSSAVERPYDPSSSVDLKGHHTAVSSFNNDDPPAVNVATFFIQRKLDSQPGICPADIYHSLVLQILRWPLVRVEALDLPATALATPPANGGAHDLQLNYRDILYGLLQQPSTDLSVIVIDGVDNCSDPHEISRFLRDVARSSNASVRVCYSCLYPVPTLEARSTCIAVEDHNQQDIRTYVQEHIPIGGIISEHYRDHLLEIINHRSRGNFLWVTLAIDLLQKYIDEGRDVPFLQKAMKGLPKELSALYEDIITRAVRLNSIAETQVMIRTLQWVLFSARSMSAAEWHHVFAFINMPSLRSIKDWKRSKHHTTSDDLLMQRLRIICCGLVEVRERQVPSEYFQIDLEADSLGPCAGSFENQRYVQVAHQSVYDYLVNGNAFQLMDANITNTPGCGHAYILDVCVRYTFLEEMIEAFQPRVSSPTTSNKVDSDSSQSQYLGESASGSPVDSDDEDDVYVPPDLRTEQYLQGKDLTKALQRVAKESSNASSSNSSSYRRDRNHSRYTLSGKAILKYLEDLESPTAELLTPHSSPKVMLPNSLSGIGEISEQAEKAVQSPPELWQYSQNMLVHHAIAVEKAGITPKKTLELLCAQGIIPLARTRRDMRYRASMTYFAARWNLVNWILYLKQHDSYDFIIEGGRWRSPAIVAIKHNNIEAFRAYFSSYKDLLSMRPYVRDAWGRTVVHHAALIPNSPYLSHLAQLVEHAQAQRLRTDVTLWFHMYHGQDKMEWTPLHLAAAHGCINNVKILLKLGPIDWLWGSDNDGNSPLCLAYERQDRDMAMCKTLIEAAELRDGPPECQHDHAKDLQSLRTKLQEEEAKRSLPPDATPDL</sequence>
<feature type="compositionally biased region" description="Low complexity" evidence="3">
    <location>
        <begin position="778"/>
        <end position="788"/>
    </location>
</feature>
<evidence type="ECO:0000259" key="4">
    <source>
        <dbReference type="Pfam" id="PF24883"/>
    </source>
</evidence>
<feature type="region of interest" description="Disordered" evidence="3">
    <location>
        <begin position="1086"/>
        <end position="1123"/>
    </location>
</feature>
<dbReference type="PROSITE" id="PS50297">
    <property type="entry name" value="ANK_REP_REGION"/>
    <property type="match status" value="1"/>
</dbReference>
<dbReference type="OrthoDB" id="6247875at2759"/>
<dbReference type="EMBL" id="SWKU01000011">
    <property type="protein sequence ID" value="KAF3002683.1"/>
    <property type="molecule type" value="Genomic_DNA"/>
</dbReference>
<accession>A0A9P4TEG2</accession>
<dbReference type="PANTHER" id="PTHR10039">
    <property type="entry name" value="AMELOGENIN"/>
    <property type="match status" value="1"/>
</dbReference>
<feature type="repeat" description="ANK" evidence="2">
    <location>
        <begin position="1021"/>
        <end position="1045"/>
    </location>
</feature>
<evidence type="ECO:0000256" key="2">
    <source>
        <dbReference type="PROSITE-ProRule" id="PRU00023"/>
    </source>
</evidence>
<gene>
    <name evidence="5" type="ORF">E8E13_009835</name>
</gene>
<reference evidence="5" key="1">
    <citation type="submission" date="2019-04" db="EMBL/GenBank/DDBJ databases">
        <title>Sequencing of skin fungus with MAO and IRED activity.</title>
        <authorList>
            <person name="Marsaioli A.J."/>
            <person name="Bonatto J.M.C."/>
            <person name="Reis Junior O."/>
        </authorList>
    </citation>
    <scope>NUCLEOTIDE SEQUENCE</scope>
    <source>
        <strain evidence="5">30M1</strain>
    </source>
</reference>
<dbReference type="Pfam" id="PF12796">
    <property type="entry name" value="Ank_2"/>
    <property type="match status" value="1"/>
</dbReference>
<keyword evidence="1" id="KW-0677">Repeat</keyword>
<comment type="caution">
    <text evidence="5">The sequence shown here is derived from an EMBL/GenBank/DDBJ whole genome shotgun (WGS) entry which is preliminary data.</text>
</comment>
<feature type="domain" description="Nephrocystin 3-like N-terminal" evidence="4">
    <location>
        <begin position="330"/>
        <end position="446"/>
    </location>
</feature>
<keyword evidence="2" id="KW-0040">ANK repeat</keyword>
<dbReference type="SUPFAM" id="SSF48403">
    <property type="entry name" value="Ankyrin repeat"/>
    <property type="match status" value="1"/>
</dbReference>
<dbReference type="Proteomes" id="UP000801428">
    <property type="component" value="Unassembled WGS sequence"/>
</dbReference>
<evidence type="ECO:0000256" key="1">
    <source>
        <dbReference type="ARBA" id="ARBA00022737"/>
    </source>
</evidence>
<evidence type="ECO:0000313" key="6">
    <source>
        <dbReference type="Proteomes" id="UP000801428"/>
    </source>
</evidence>
<feature type="region of interest" description="Disordered" evidence="3">
    <location>
        <begin position="773"/>
        <end position="794"/>
    </location>
</feature>
<dbReference type="Pfam" id="PF24883">
    <property type="entry name" value="NPHP3_N"/>
    <property type="match status" value="1"/>
</dbReference>
<organism evidence="5 6">
    <name type="scientific">Curvularia kusanoi</name>
    <name type="common">Cochliobolus kusanoi</name>
    <dbReference type="NCBI Taxonomy" id="90978"/>
    <lineage>
        <taxon>Eukaryota</taxon>
        <taxon>Fungi</taxon>
        <taxon>Dikarya</taxon>
        <taxon>Ascomycota</taxon>
        <taxon>Pezizomycotina</taxon>
        <taxon>Dothideomycetes</taxon>
        <taxon>Pleosporomycetidae</taxon>
        <taxon>Pleosporales</taxon>
        <taxon>Pleosporineae</taxon>
        <taxon>Pleosporaceae</taxon>
        <taxon>Curvularia</taxon>
    </lineage>
</organism>
<feature type="compositionally biased region" description="Basic and acidic residues" evidence="3">
    <location>
        <begin position="1086"/>
        <end position="1115"/>
    </location>
</feature>
<dbReference type="Gene3D" id="1.25.40.20">
    <property type="entry name" value="Ankyrin repeat-containing domain"/>
    <property type="match status" value="1"/>
</dbReference>
<dbReference type="Pfam" id="PF13289">
    <property type="entry name" value="SIR2_2"/>
    <property type="match status" value="1"/>
</dbReference>
<name>A0A9P4TEG2_CURKU</name>